<dbReference type="Gene3D" id="3.40.50.720">
    <property type="entry name" value="NAD(P)-binding Rossmann-like Domain"/>
    <property type="match status" value="1"/>
</dbReference>
<dbReference type="GO" id="GO:0008677">
    <property type="term" value="F:2-dehydropantoate 2-reductase activity"/>
    <property type="evidence" value="ECO:0007669"/>
    <property type="project" value="UniProtKB-EC"/>
</dbReference>
<evidence type="ECO:0000256" key="1">
    <source>
        <dbReference type="ARBA" id="ARBA00002919"/>
    </source>
</evidence>
<comment type="catalytic activity">
    <reaction evidence="10 11">
        <text>(R)-pantoate + NADP(+) = 2-dehydropantoate + NADPH + H(+)</text>
        <dbReference type="Rhea" id="RHEA:16233"/>
        <dbReference type="ChEBI" id="CHEBI:11561"/>
        <dbReference type="ChEBI" id="CHEBI:15378"/>
        <dbReference type="ChEBI" id="CHEBI:15980"/>
        <dbReference type="ChEBI" id="CHEBI:57783"/>
        <dbReference type="ChEBI" id="CHEBI:58349"/>
        <dbReference type="EC" id="1.1.1.169"/>
    </reaction>
</comment>
<comment type="pathway">
    <text evidence="2 11">Cofactor biosynthesis; (R)-pantothenate biosynthesis; (R)-pantoate from 3-methyl-2-oxobutanoate: step 2/2.</text>
</comment>
<evidence type="ECO:0000256" key="11">
    <source>
        <dbReference type="RuleBase" id="RU362068"/>
    </source>
</evidence>
<keyword evidence="8 11" id="KW-0560">Oxidoreductase</keyword>
<proteinExistence type="inferred from homology"/>
<dbReference type="PANTHER" id="PTHR43765:SF2">
    <property type="entry name" value="2-DEHYDROPANTOATE 2-REDUCTASE"/>
    <property type="match status" value="1"/>
</dbReference>
<accession>A0ABY7Q0D3</accession>
<evidence type="ECO:0000256" key="8">
    <source>
        <dbReference type="ARBA" id="ARBA00023002"/>
    </source>
</evidence>
<comment type="similarity">
    <text evidence="3 11">Belongs to the ketopantoate reductase family.</text>
</comment>
<evidence type="ECO:0000256" key="5">
    <source>
        <dbReference type="ARBA" id="ARBA00019465"/>
    </source>
</evidence>
<dbReference type="Pfam" id="PF02558">
    <property type="entry name" value="ApbA"/>
    <property type="match status" value="1"/>
</dbReference>
<organism evidence="14 15">
    <name type="scientific">Kitasatospora cathayae</name>
    <dbReference type="NCBI Taxonomy" id="3004092"/>
    <lineage>
        <taxon>Bacteria</taxon>
        <taxon>Bacillati</taxon>
        <taxon>Actinomycetota</taxon>
        <taxon>Actinomycetes</taxon>
        <taxon>Kitasatosporales</taxon>
        <taxon>Streptomycetaceae</taxon>
        <taxon>Kitasatospora</taxon>
    </lineage>
</organism>
<evidence type="ECO:0000259" key="13">
    <source>
        <dbReference type="Pfam" id="PF08546"/>
    </source>
</evidence>
<dbReference type="NCBIfam" id="TIGR00745">
    <property type="entry name" value="apbA_panE"/>
    <property type="match status" value="1"/>
</dbReference>
<evidence type="ECO:0000256" key="7">
    <source>
        <dbReference type="ARBA" id="ARBA00022857"/>
    </source>
</evidence>
<keyword evidence="7 11" id="KW-0521">NADP</keyword>
<dbReference type="EC" id="1.1.1.169" evidence="4 11"/>
<keyword evidence="6 11" id="KW-0566">Pantothenate biosynthesis</keyword>
<evidence type="ECO:0000313" key="14">
    <source>
        <dbReference type="EMBL" id="WBP86130.1"/>
    </source>
</evidence>
<dbReference type="InterPro" id="IPR050838">
    <property type="entry name" value="Ketopantoate_reductase"/>
</dbReference>
<evidence type="ECO:0000256" key="4">
    <source>
        <dbReference type="ARBA" id="ARBA00013014"/>
    </source>
</evidence>
<comment type="function">
    <text evidence="1 11">Catalyzes the NADPH-dependent reduction of ketopantoate into pantoic acid.</text>
</comment>
<evidence type="ECO:0000259" key="12">
    <source>
        <dbReference type="Pfam" id="PF02558"/>
    </source>
</evidence>
<dbReference type="RefSeq" id="WP_270142572.1">
    <property type="nucleotide sequence ID" value="NZ_CP115450.1"/>
</dbReference>
<sequence>MDKRYIVIGAGAVGGVVGARLHRAGHRVVLVARGDHGAALRERGLTVHGPAGTDTLPIPVAAGPQEVELRDGDVLLLAVKTQDTAAALGVWADQPVGPDGGRAGARLPLVCLQNGVENERLALRHFRRVYGAMVVLPAAYLTPGEVRTWRGPRTGLLVLGRYPGGADDTVRDIAADLTAADFRAEVAEDVLRWKYGKLVDNLANAVDALCGQRPGAESGELAVRARTEAVAVLERSGIAYAAPAELAELRRGAVDELAPGAGAGHGSTWQSLKRGGGSAEVDYLNGEIVLLGRRCGVPTPVNELFQELVNRWARERREPGSLAPAELAELVELAGRAAG</sequence>
<dbReference type="InterPro" id="IPR013752">
    <property type="entry name" value="KPA_reductase"/>
</dbReference>
<dbReference type="InterPro" id="IPR013328">
    <property type="entry name" value="6PGD_dom2"/>
</dbReference>
<evidence type="ECO:0000256" key="6">
    <source>
        <dbReference type="ARBA" id="ARBA00022655"/>
    </source>
</evidence>
<feature type="domain" description="Ketopantoate reductase C-terminal" evidence="13">
    <location>
        <begin position="190"/>
        <end position="310"/>
    </location>
</feature>
<feature type="domain" description="Ketopantoate reductase N-terminal" evidence="12">
    <location>
        <begin position="6"/>
        <end position="148"/>
    </location>
</feature>
<keyword evidence="15" id="KW-1185">Reference proteome</keyword>
<dbReference type="InterPro" id="IPR008927">
    <property type="entry name" value="6-PGluconate_DH-like_C_sf"/>
</dbReference>
<reference evidence="15" key="1">
    <citation type="submission" date="2022-12" db="EMBL/GenBank/DDBJ databases">
        <authorList>
            <person name="Mo P."/>
        </authorList>
    </citation>
    <scope>NUCLEOTIDE SEQUENCE [LARGE SCALE GENOMIC DNA]</scope>
    <source>
        <strain evidence="15">HUAS 3-15</strain>
    </source>
</reference>
<evidence type="ECO:0000256" key="2">
    <source>
        <dbReference type="ARBA" id="ARBA00004994"/>
    </source>
</evidence>
<dbReference type="InterPro" id="IPR003710">
    <property type="entry name" value="ApbA"/>
</dbReference>
<name>A0ABY7Q0D3_9ACTN</name>
<dbReference type="Pfam" id="PF08546">
    <property type="entry name" value="ApbA_C"/>
    <property type="match status" value="1"/>
</dbReference>
<dbReference type="InterPro" id="IPR036291">
    <property type="entry name" value="NAD(P)-bd_dom_sf"/>
</dbReference>
<dbReference type="InterPro" id="IPR013332">
    <property type="entry name" value="KPR_N"/>
</dbReference>
<dbReference type="Gene3D" id="1.10.1040.10">
    <property type="entry name" value="N-(1-d-carboxylethyl)-l-norvaline Dehydrogenase, domain 2"/>
    <property type="match status" value="1"/>
</dbReference>
<dbReference type="PANTHER" id="PTHR43765">
    <property type="entry name" value="2-DEHYDROPANTOATE 2-REDUCTASE-RELATED"/>
    <property type="match status" value="1"/>
</dbReference>
<dbReference type="EMBL" id="CP115450">
    <property type="protein sequence ID" value="WBP86130.1"/>
    <property type="molecule type" value="Genomic_DNA"/>
</dbReference>
<evidence type="ECO:0000313" key="15">
    <source>
        <dbReference type="Proteomes" id="UP001212821"/>
    </source>
</evidence>
<dbReference type="SUPFAM" id="SSF48179">
    <property type="entry name" value="6-phosphogluconate dehydrogenase C-terminal domain-like"/>
    <property type="match status" value="1"/>
</dbReference>
<dbReference type="Proteomes" id="UP001212821">
    <property type="component" value="Chromosome"/>
</dbReference>
<evidence type="ECO:0000256" key="10">
    <source>
        <dbReference type="ARBA" id="ARBA00048793"/>
    </source>
</evidence>
<evidence type="ECO:0000256" key="9">
    <source>
        <dbReference type="ARBA" id="ARBA00032024"/>
    </source>
</evidence>
<dbReference type="SUPFAM" id="SSF51735">
    <property type="entry name" value="NAD(P)-binding Rossmann-fold domains"/>
    <property type="match status" value="1"/>
</dbReference>
<evidence type="ECO:0000256" key="3">
    <source>
        <dbReference type="ARBA" id="ARBA00007870"/>
    </source>
</evidence>
<gene>
    <name evidence="14" type="ORF">O1G21_09945</name>
</gene>
<protein>
    <recommendedName>
        <fullName evidence="5 11">2-dehydropantoate 2-reductase</fullName>
        <ecNumber evidence="4 11">1.1.1.169</ecNumber>
    </recommendedName>
    <alternativeName>
        <fullName evidence="9 11">Ketopantoate reductase</fullName>
    </alternativeName>
</protein>